<keyword evidence="2" id="KW-1185">Reference proteome</keyword>
<sequence length="237" mass="26395">MKDNLNTESVDSQLHTWYRLQATEQPSEQLDDKVIAQAKAAIANHNKDNVVKPRADFWRQYRWPISSAASVMLVVTLLLVNPEIHDELLSDDAAMPQSAPLLMQEDEPAMMRSAGQSEQSGNADLSVDMPVIVESTSGPNAKEASMANGVDDHHRSATIEMMKSDDPVLAKNNSQNKAIISDLQAVNHLSQLVSSQQWSEAIILSQKMAEERPQLNHVQHPQHLQWSKLLKAIAQHK</sequence>
<organism evidence="1 2">
    <name type="scientific">Shewanella colwelliana</name>
    <name type="common">Alteromonas colwelliana</name>
    <dbReference type="NCBI Taxonomy" id="23"/>
    <lineage>
        <taxon>Bacteria</taxon>
        <taxon>Pseudomonadati</taxon>
        <taxon>Pseudomonadota</taxon>
        <taxon>Gammaproteobacteria</taxon>
        <taxon>Alteromonadales</taxon>
        <taxon>Shewanellaceae</taxon>
        <taxon>Shewanella</taxon>
    </lineage>
</organism>
<dbReference type="RefSeq" id="WP_220756446.1">
    <property type="nucleotide sequence ID" value="NZ_BPEU01000005.1"/>
</dbReference>
<gene>
    <name evidence="1" type="ORF">TUM3794_08860</name>
</gene>
<protein>
    <recommendedName>
        <fullName evidence="3">Anti-sigma factor</fullName>
    </recommendedName>
</protein>
<proteinExistence type="predicted"/>
<dbReference type="Proteomes" id="UP000773469">
    <property type="component" value="Unassembled WGS sequence"/>
</dbReference>
<accession>A0ABQ4NW70</accession>
<dbReference type="EMBL" id="BPEU01000005">
    <property type="protein sequence ID" value="GIU37681.1"/>
    <property type="molecule type" value="Genomic_DNA"/>
</dbReference>
<name>A0ABQ4NW70_SHECO</name>
<comment type="caution">
    <text evidence="1">The sequence shown here is derived from an EMBL/GenBank/DDBJ whole genome shotgun (WGS) entry which is preliminary data.</text>
</comment>
<evidence type="ECO:0000313" key="2">
    <source>
        <dbReference type="Proteomes" id="UP000773469"/>
    </source>
</evidence>
<evidence type="ECO:0000313" key="1">
    <source>
        <dbReference type="EMBL" id="GIU37681.1"/>
    </source>
</evidence>
<reference evidence="1 2" key="1">
    <citation type="submission" date="2021-05" db="EMBL/GenBank/DDBJ databases">
        <title>Molecular characterization for Shewanella algae harboring chromosomal blaOXA-55-like strains isolated from clinical and environment sample.</title>
        <authorList>
            <person name="Ohama Y."/>
            <person name="Aoki K."/>
            <person name="Harada S."/>
            <person name="Moriya K."/>
            <person name="Ishii Y."/>
            <person name="Tateda K."/>
        </authorList>
    </citation>
    <scope>NUCLEOTIDE SEQUENCE [LARGE SCALE GENOMIC DNA]</scope>
    <source>
        <strain evidence="1 2">MBTL60-118</strain>
    </source>
</reference>
<evidence type="ECO:0008006" key="3">
    <source>
        <dbReference type="Google" id="ProtNLM"/>
    </source>
</evidence>